<evidence type="ECO:0000313" key="3">
    <source>
        <dbReference type="Proteomes" id="UP000481858"/>
    </source>
</evidence>
<reference evidence="2 3" key="1">
    <citation type="submission" date="2019-12" db="EMBL/GenBank/DDBJ databases">
        <title>Draft genome sequence of the ascomycete Xylaria multiplex DSM 110363.</title>
        <authorList>
            <person name="Buettner E."/>
            <person name="Kellner H."/>
        </authorList>
    </citation>
    <scope>NUCLEOTIDE SEQUENCE [LARGE SCALE GENOMIC DNA]</scope>
    <source>
        <strain evidence="2 3">DSM 110363</strain>
    </source>
</reference>
<evidence type="ECO:0000313" key="2">
    <source>
        <dbReference type="EMBL" id="KAF2969166.1"/>
    </source>
</evidence>
<dbReference type="InParanoid" id="A0A7C8IPR8"/>
<feature type="compositionally biased region" description="Basic and acidic residues" evidence="1">
    <location>
        <begin position="52"/>
        <end position="65"/>
    </location>
</feature>
<evidence type="ECO:0000256" key="1">
    <source>
        <dbReference type="SAM" id="MobiDB-lite"/>
    </source>
</evidence>
<feature type="compositionally biased region" description="Basic and acidic residues" evidence="1">
    <location>
        <begin position="274"/>
        <end position="287"/>
    </location>
</feature>
<feature type="compositionally biased region" description="Polar residues" evidence="1">
    <location>
        <begin position="100"/>
        <end position="123"/>
    </location>
</feature>
<dbReference type="OrthoDB" id="5345625at2759"/>
<feature type="region of interest" description="Disordered" evidence="1">
    <location>
        <begin position="1"/>
        <end position="185"/>
    </location>
</feature>
<gene>
    <name evidence="2" type="ORF">GQX73_g4439</name>
</gene>
<organism evidence="2 3">
    <name type="scientific">Xylaria multiplex</name>
    <dbReference type="NCBI Taxonomy" id="323545"/>
    <lineage>
        <taxon>Eukaryota</taxon>
        <taxon>Fungi</taxon>
        <taxon>Dikarya</taxon>
        <taxon>Ascomycota</taxon>
        <taxon>Pezizomycotina</taxon>
        <taxon>Sordariomycetes</taxon>
        <taxon>Xylariomycetidae</taxon>
        <taxon>Xylariales</taxon>
        <taxon>Xylariaceae</taxon>
        <taxon>Xylaria</taxon>
    </lineage>
</organism>
<sequence>MNTTSPNKRRALAPVDANTRRSPLQGPRLSPSKLDLPRSKMALCTSPIGENGIKRQIEQENDRETPGSTKKRRLSVAGTESLSPRKEMPLQKEANDTPRPRSTSPEDLSVFDNSTIENSQVTVISEPDVEPPTTPAVAENRPRQGSMTREEARQVSPSSARGRRGGFEPGLTFSHESDRCTTRKVTSPAIARQVAKTDPIHHRLVTTTTSYITTTCSGRVTKGGTEKTELTGENRKSIFKGAAPTPVAREKGIKQLCYQTLPPEVLNTPQRTLAGKDDELSDPERGGAAEGLLSLSQSSPASALR</sequence>
<protein>
    <submittedName>
        <fullName evidence="2">Uncharacterized protein</fullName>
    </submittedName>
</protein>
<keyword evidence="3" id="KW-1185">Reference proteome</keyword>
<accession>A0A7C8IPR8</accession>
<dbReference type="Proteomes" id="UP000481858">
    <property type="component" value="Unassembled WGS sequence"/>
</dbReference>
<feature type="compositionally biased region" description="Low complexity" evidence="1">
    <location>
        <begin position="292"/>
        <end position="305"/>
    </location>
</feature>
<proteinExistence type="predicted"/>
<comment type="caution">
    <text evidence="2">The sequence shown here is derived from an EMBL/GenBank/DDBJ whole genome shotgun (WGS) entry which is preliminary data.</text>
</comment>
<name>A0A7C8IPR8_9PEZI</name>
<dbReference type="AlphaFoldDB" id="A0A7C8IPR8"/>
<feature type="region of interest" description="Disordered" evidence="1">
    <location>
        <begin position="264"/>
        <end position="305"/>
    </location>
</feature>
<dbReference type="EMBL" id="WUBL01000040">
    <property type="protein sequence ID" value="KAF2969166.1"/>
    <property type="molecule type" value="Genomic_DNA"/>
</dbReference>
<feature type="compositionally biased region" description="Basic and acidic residues" evidence="1">
    <location>
        <begin position="83"/>
        <end position="99"/>
    </location>
</feature>